<sequence>MLLEGSKMRTAKENDLSVVNASFHVSHWSVQPYGTGISRMKYVGMYTALQLTRE</sequence>
<dbReference type="AlphaFoldDB" id="A0A067QMB0"/>
<name>A0A067QMB0_ZOONE</name>
<accession>A0A067QMB0</accession>
<dbReference type="STRING" id="136037.A0A067QMB0"/>
<keyword evidence="2" id="KW-1185">Reference proteome</keyword>
<organism evidence="1 2">
    <name type="scientific">Zootermopsis nevadensis</name>
    <name type="common">Dampwood termite</name>
    <dbReference type="NCBI Taxonomy" id="136037"/>
    <lineage>
        <taxon>Eukaryota</taxon>
        <taxon>Metazoa</taxon>
        <taxon>Ecdysozoa</taxon>
        <taxon>Arthropoda</taxon>
        <taxon>Hexapoda</taxon>
        <taxon>Insecta</taxon>
        <taxon>Pterygota</taxon>
        <taxon>Neoptera</taxon>
        <taxon>Polyneoptera</taxon>
        <taxon>Dictyoptera</taxon>
        <taxon>Blattodea</taxon>
        <taxon>Blattoidea</taxon>
        <taxon>Termitoidae</taxon>
        <taxon>Termopsidae</taxon>
        <taxon>Zootermopsis</taxon>
    </lineage>
</organism>
<gene>
    <name evidence="1" type="ORF">L798_15755</name>
</gene>
<protein>
    <submittedName>
        <fullName evidence="1">Ryanodine receptor 44F</fullName>
    </submittedName>
</protein>
<dbReference type="eggNOG" id="KOG2243">
    <property type="taxonomic scope" value="Eukaryota"/>
</dbReference>
<dbReference type="Proteomes" id="UP000027135">
    <property type="component" value="Unassembled WGS sequence"/>
</dbReference>
<evidence type="ECO:0000313" key="2">
    <source>
        <dbReference type="Proteomes" id="UP000027135"/>
    </source>
</evidence>
<dbReference type="InParanoid" id="A0A067QMB0"/>
<reference evidence="1 2" key="1">
    <citation type="journal article" date="2014" name="Nat. Commun.">
        <title>Molecular traces of alternative social organization in a termite genome.</title>
        <authorList>
            <person name="Terrapon N."/>
            <person name="Li C."/>
            <person name="Robertson H.M."/>
            <person name="Ji L."/>
            <person name="Meng X."/>
            <person name="Booth W."/>
            <person name="Chen Z."/>
            <person name="Childers C.P."/>
            <person name="Glastad K.M."/>
            <person name="Gokhale K."/>
            <person name="Gowin J."/>
            <person name="Gronenberg W."/>
            <person name="Hermansen R.A."/>
            <person name="Hu H."/>
            <person name="Hunt B.G."/>
            <person name="Huylmans A.K."/>
            <person name="Khalil S.M."/>
            <person name="Mitchell R.D."/>
            <person name="Munoz-Torres M.C."/>
            <person name="Mustard J.A."/>
            <person name="Pan H."/>
            <person name="Reese J.T."/>
            <person name="Scharf M.E."/>
            <person name="Sun F."/>
            <person name="Vogel H."/>
            <person name="Xiao J."/>
            <person name="Yang W."/>
            <person name="Yang Z."/>
            <person name="Yang Z."/>
            <person name="Zhou J."/>
            <person name="Zhu J."/>
            <person name="Brent C.S."/>
            <person name="Elsik C.G."/>
            <person name="Goodisman M.A."/>
            <person name="Liberles D.A."/>
            <person name="Roe R.M."/>
            <person name="Vargo E.L."/>
            <person name="Vilcinskas A."/>
            <person name="Wang J."/>
            <person name="Bornberg-Bauer E."/>
            <person name="Korb J."/>
            <person name="Zhang G."/>
            <person name="Liebig J."/>
        </authorList>
    </citation>
    <scope>NUCLEOTIDE SEQUENCE [LARGE SCALE GENOMIC DNA]</scope>
    <source>
        <tissue evidence="1">Whole organism</tissue>
    </source>
</reference>
<dbReference type="EMBL" id="KK853173">
    <property type="protein sequence ID" value="KDR10297.1"/>
    <property type="molecule type" value="Genomic_DNA"/>
</dbReference>
<keyword evidence="1" id="KW-0675">Receptor</keyword>
<proteinExistence type="predicted"/>
<evidence type="ECO:0000313" key="1">
    <source>
        <dbReference type="EMBL" id="KDR10297.1"/>
    </source>
</evidence>